<keyword evidence="4" id="KW-0378">Hydrolase</keyword>
<dbReference type="PANTHER" id="PTHR12801:SF115">
    <property type="entry name" value="FI18136P1-RELATED"/>
    <property type="match status" value="1"/>
</dbReference>
<evidence type="ECO:0000256" key="4">
    <source>
        <dbReference type="ARBA" id="ARBA00022801"/>
    </source>
</evidence>
<comment type="similarity">
    <text evidence="2">Belongs to the REXO1/REXO3 family.</text>
</comment>
<gene>
    <name evidence="9" type="ORF">MUK42_03304</name>
</gene>
<dbReference type="CDD" id="cd06145">
    <property type="entry name" value="REX1_like"/>
    <property type="match status" value="1"/>
</dbReference>
<evidence type="ECO:0000259" key="8">
    <source>
        <dbReference type="SMART" id="SM00479"/>
    </source>
</evidence>
<feature type="domain" description="Exonuclease" evidence="8">
    <location>
        <begin position="142"/>
        <end position="337"/>
    </location>
</feature>
<dbReference type="EMBL" id="CP097510">
    <property type="protein sequence ID" value="URE24751.1"/>
    <property type="molecule type" value="Genomic_DNA"/>
</dbReference>
<dbReference type="InterPro" id="IPR013520">
    <property type="entry name" value="Ribonucl_H"/>
</dbReference>
<protein>
    <submittedName>
        <fullName evidence="9">EXOIII</fullName>
    </submittedName>
</protein>
<dbReference type="SUPFAM" id="SSF53098">
    <property type="entry name" value="Ribonuclease H-like"/>
    <property type="match status" value="1"/>
</dbReference>
<dbReference type="InterPro" id="IPR047021">
    <property type="entry name" value="REXO1/3/4-like"/>
</dbReference>
<evidence type="ECO:0000256" key="6">
    <source>
        <dbReference type="ARBA" id="ARBA00023242"/>
    </source>
</evidence>
<keyword evidence="10" id="KW-1185">Reference proteome</keyword>
<reference evidence="9" key="1">
    <citation type="submission" date="2022-05" db="EMBL/GenBank/DDBJ databases">
        <title>The Musa troglodytarum L. genome provides insights into the mechanism of non-climacteric behaviour and enrichment of carotenoids.</title>
        <authorList>
            <person name="Wang J."/>
        </authorList>
    </citation>
    <scope>NUCLEOTIDE SEQUENCE</scope>
    <source>
        <tissue evidence="9">Leaf</tissue>
    </source>
</reference>
<organism evidence="9 10">
    <name type="scientific">Musa troglodytarum</name>
    <name type="common">fe'i banana</name>
    <dbReference type="NCBI Taxonomy" id="320322"/>
    <lineage>
        <taxon>Eukaryota</taxon>
        <taxon>Viridiplantae</taxon>
        <taxon>Streptophyta</taxon>
        <taxon>Embryophyta</taxon>
        <taxon>Tracheophyta</taxon>
        <taxon>Spermatophyta</taxon>
        <taxon>Magnoliopsida</taxon>
        <taxon>Liliopsida</taxon>
        <taxon>Zingiberales</taxon>
        <taxon>Musaceae</taxon>
        <taxon>Musa</taxon>
    </lineage>
</organism>
<dbReference type="GO" id="GO:0005634">
    <property type="term" value="C:nucleus"/>
    <property type="evidence" value="ECO:0007669"/>
    <property type="project" value="UniProtKB-SubCell"/>
</dbReference>
<keyword evidence="3" id="KW-0540">Nuclease</keyword>
<comment type="subcellular location">
    <subcellularLocation>
        <location evidence="1">Nucleus</location>
    </subcellularLocation>
</comment>
<evidence type="ECO:0000256" key="2">
    <source>
        <dbReference type="ARBA" id="ARBA00006357"/>
    </source>
</evidence>
<evidence type="ECO:0000313" key="10">
    <source>
        <dbReference type="Proteomes" id="UP001055439"/>
    </source>
</evidence>
<accession>A0A9E7H0T6</accession>
<dbReference type="GO" id="GO:0003676">
    <property type="term" value="F:nucleic acid binding"/>
    <property type="evidence" value="ECO:0007669"/>
    <property type="project" value="InterPro"/>
</dbReference>
<name>A0A9E7H0T6_9LILI</name>
<dbReference type="OrthoDB" id="16516at2759"/>
<keyword evidence="6" id="KW-0539">Nucleus</keyword>
<dbReference type="AlphaFoldDB" id="A0A9E7H0T6"/>
<keyword evidence="5" id="KW-0269">Exonuclease</keyword>
<dbReference type="PANTHER" id="PTHR12801">
    <property type="entry name" value="RNA EXONUCLEASE REXO1 / RECO3 FAMILY MEMBER-RELATED"/>
    <property type="match status" value="1"/>
</dbReference>
<evidence type="ECO:0000256" key="1">
    <source>
        <dbReference type="ARBA" id="ARBA00004123"/>
    </source>
</evidence>
<feature type="region of interest" description="Disordered" evidence="7">
    <location>
        <begin position="451"/>
        <end position="477"/>
    </location>
</feature>
<dbReference type="Gene3D" id="3.30.420.10">
    <property type="entry name" value="Ribonuclease H-like superfamily/Ribonuclease H"/>
    <property type="match status" value="1"/>
</dbReference>
<dbReference type="SMART" id="SM00479">
    <property type="entry name" value="EXOIII"/>
    <property type="match status" value="1"/>
</dbReference>
<dbReference type="InterPro" id="IPR034922">
    <property type="entry name" value="REX1-like_exo"/>
</dbReference>
<dbReference type="EMBL" id="CP097510">
    <property type="protein sequence ID" value="URE24750.1"/>
    <property type="molecule type" value="Genomic_DNA"/>
</dbReference>
<dbReference type="InterPro" id="IPR012337">
    <property type="entry name" value="RNaseH-like_sf"/>
</dbReference>
<evidence type="ECO:0000256" key="7">
    <source>
        <dbReference type="SAM" id="MobiDB-lite"/>
    </source>
</evidence>
<dbReference type="Pfam" id="PF00929">
    <property type="entry name" value="RNase_T"/>
    <property type="match status" value="1"/>
</dbReference>
<proteinExistence type="inferred from homology"/>
<dbReference type="InterPro" id="IPR036397">
    <property type="entry name" value="RNaseH_sf"/>
</dbReference>
<dbReference type="GO" id="GO:0004527">
    <property type="term" value="F:exonuclease activity"/>
    <property type="evidence" value="ECO:0007669"/>
    <property type="project" value="UniProtKB-KW"/>
</dbReference>
<sequence length="532" mass="60149">MGKTISGADREVLAEIVRLTQKQGLKGAEGGWKDFLQCHEKQFGSGLSDPAKRSKELLVAFLQTFRKDEKKVFDKMIRRNSDHNAMKQLIKDSPGLESAQQRLVRLTMEHPHYTQYYSLPFYDEDWIDIPLGKVSEAMKLNAMISVDCEMVLCQDGTDAVVKICAVDHNLEVKLEKLVNPGKVVVDYRTHITGISSKDLEGVTCSLVDIQESLKKLLSHGTILVGHSLHNDLRALKVNHPRVIDTSYIFKYAGLPTLLPSLNNLCKIESYQLWAYLGLLQPKTTLAGGAKDELVLIEALRDAVLGFPVRKEGEPHNCMNDAQAAMKLVLAKLENGYDDPIVTSCCDIPNSDLTKLLLHKIPIEVPTQELQMLFSREYNVIIESVTRLRGESYSTYAVFKNFIEADEAFNKIEGHQKKDSSGRPQKLVFMKLSSGKTTSFYVRRMTAEVHFSDANTSKRPVHDENDDPGQQQAGDGTIDVKRQKTCLYSCNHVKEMEKLKEELHEREEEIFNLQKTLFEVTRNQHSCNETMSS</sequence>
<evidence type="ECO:0000256" key="3">
    <source>
        <dbReference type="ARBA" id="ARBA00022722"/>
    </source>
</evidence>
<evidence type="ECO:0000313" key="9">
    <source>
        <dbReference type="EMBL" id="URE24751.1"/>
    </source>
</evidence>
<evidence type="ECO:0000256" key="5">
    <source>
        <dbReference type="ARBA" id="ARBA00022839"/>
    </source>
</evidence>
<dbReference type="Proteomes" id="UP001055439">
    <property type="component" value="Chromosome 8"/>
</dbReference>